<dbReference type="SUPFAM" id="SSF57903">
    <property type="entry name" value="FYVE/PHD zinc finger"/>
    <property type="match status" value="1"/>
</dbReference>
<reference evidence="6 8" key="2">
    <citation type="journal article" date="2013" name="Nature">
        <title>Insights into bilaterian evolution from three spiralian genomes.</title>
        <authorList>
            <person name="Simakov O."/>
            <person name="Marletaz F."/>
            <person name="Cho S.J."/>
            <person name="Edsinger-Gonzales E."/>
            <person name="Havlak P."/>
            <person name="Hellsten U."/>
            <person name="Kuo D.H."/>
            <person name="Larsson T."/>
            <person name="Lv J."/>
            <person name="Arendt D."/>
            <person name="Savage R."/>
            <person name="Osoegawa K."/>
            <person name="de Jong P."/>
            <person name="Grimwood J."/>
            <person name="Chapman J.A."/>
            <person name="Shapiro H."/>
            <person name="Aerts A."/>
            <person name="Otillar R.P."/>
            <person name="Terry A.Y."/>
            <person name="Boore J.L."/>
            <person name="Grigoriev I.V."/>
            <person name="Lindberg D.R."/>
            <person name="Seaver E.C."/>
            <person name="Weisblat D.A."/>
            <person name="Putnam N.H."/>
            <person name="Rokhsar D.S."/>
        </authorList>
    </citation>
    <scope>NUCLEOTIDE SEQUENCE</scope>
</reference>
<evidence type="ECO:0000313" key="7">
    <source>
        <dbReference type="EnsemblMetazoa" id="HelroP172954"/>
    </source>
</evidence>
<dbReference type="OrthoDB" id="336088at2759"/>
<dbReference type="STRING" id="6412.T1F672"/>
<dbReference type="SMART" id="SM00249">
    <property type="entry name" value="PHD"/>
    <property type="match status" value="1"/>
</dbReference>
<dbReference type="PROSITE" id="PS01359">
    <property type="entry name" value="ZF_PHD_1"/>
    <property type="match status" value="1"/>
</dbReference>
<feature type="domain" description="PHD-type" evidence="5">
    <location>
        <begin position="61"/>
        <end position="106"/>
    </location>
</feature>
<dbReference type="AlphaFoldDB" id="T1F672"/>
<dbReference type="GeneID" id="20204321"/>
<name>T1F672_HELRO</name>
<reference evidence="7" key="3">
    <citation type="submission" date="2015-06" db="UniProtKB">
        <authorList>
            <consortium name="EnsemblMetazoa"/>
        </authorList>
    </citation>
    <scope>IDENTIFICATION</scope>
</reference>
<dbReference type="InterPro" id="IPR013083">
    <property type="entry name" value="Znf_RING/FYVE/PHD"/>
</dbReference>
<dbReference type="InterPro" id="IPR001965">
    <property type="entry name" value="Znf_PHD"/>
</dbReference>
<keyword evidence="3" id="KW-0862">Zinc</keyword>
<gene>
    <name evidence="7" type="primary">20204321</name>
    <name evidence="6" type="ORF">HELRODRAFT_172954</name>
</gene>
<evidence type="ECO:0000256" key="4">
    <source>
        <dbReference type="PROSITE-ProRule" id="PRU00146"/>
    </source>
</evidence>
<protein>
    <recommendedName>
        <fullName evidence="5">PHD-type domain-containing protein</fullName>
    </recommendedName>
</protein>
<dbReference type="PROSITE" id="PS50016">
    <property type="entry name" value="ZF_PHD_2"/>
    <property type="match status" value="1"/>
</dbReference>
<dbReference type="InterPro" id="IPR011011">
    <property type="entry name" value="Znf_FYVE_PHD"/>
</dbReference>
<dbReference type="CTD" id="20204321"/>
<dbReference type="Pfam" id="PF23011">
    <property type="entry name" value="PHD-1st_NSD"/>
    <property type="match status" value="1"/>
</dbReference>
<dbReference type="InterPro" id="IPR019786">
    <property type="entry name" value="Zinc_finger_PHD-type_CS"/>
</dbReference>
<dbReference type="InterPro" id="IPR059153">
    <property type="entry name" value="NSD_PHD-1st"/>
</dbReference>
<dbReference type="Gene3D" id="3.30.40.10">
    <property type="entry name" value="Zinc/RING finger domain, C3HC4 (zinc finger)"/>
    <property type="match status" value="1"/>
</dbReference>
<dbReference type="eggNOG" id="KOG0383">
    <property type="taxonomic scope" value="Eukaryota"/>
</dbReference>
<dbReference type="RefSeq" id="XP_009017861.1">
    <property type="nucleotide sequence ID" value="XM_009019613.1"/>
</dbReference>
<dbReference type="Proteomes" id="UP000015101">
    <property type="component" value="Unassembled WGS sequence"/>
</dbReference>
<reference evidence="8" key="1">
    <citation type="submission" date="2012-12" db="EMBL/GenBank/DDBJ databases">
        <authorList>
            <person name="Hellsten U."/>
            <person name="Grimwood J."/>
            <person name="Chapman J.A."/>
            <person name="Shapiro H."/>
            <person name="Aerts A."/>
            <person name="Otillar R.P."/>
            <person name="Terry A.Y."/>
            <person name="Boore J.L."/>
            <person name="Simakov O."/>
            <person name="Marletaz F."/>
            <person name="Cho S.-J."/>
            <person name="Edsinger-Gonzales E."/>
            <person name="Havlak P."/>
            <person name="Kuo D.-H."/>
            <person name="Larsson T."/>
            <person name="Lv J."/>
            <person name="Arendt D."/>
            <person name="Savage R."/>
            <person name="Osoegawa K."/>
            <person name="de Jong P."/>
            <person name="Lindberg D.R."/>
            <person name="Seaver E.C."/>
            <person name="Weisblat D.A."/>
            <person name="Putnam N.H."/>
            <person name="Grigoriev I.V."/>
            <person name="Rokhsar D.S."/>
        </authorList>
    </citation>
    <scope>NUCLEOTIDE SEQUENCE</scope>
</reference>
<evidence type="ECO:0000313" key="6">
    <source>
        <dbReference type="EMBL" id="ESO03925.1"/>
    </source>
</evidence>
<dbReference type="InParanoid" id="T1F672"/>
<evidence type="ECO:0000313" key="8">
    <source>
        <dbReference type="Proteomes" id="UP000015101"/>
    </source>
</evidence>
<evidence type="ECO:0000256" key="1">
    <source>
        <dbReference type="ARBA" id="ARBA00022723"/>
    </source>
</evidence>
<dbReference type="EMBL" id="KB096551">
    <property type="protein sequence ID" value="ESO03925.1"/>
    <property type="molecule type" value="Genomic_DNA"/>
</dbReference>
<dbReference type="KEGG" id="hro:HELRODRAFT_172954"/>
<proteinExistence type="predicted"/>
<dbReference type="InterPro" id="IPR019787">
    <property type="entry name" value="Znf_PHD-finger"/>
</dbReference>
<dbReference type="PANTHER" id="PTHR24102:SF28">
    <property type="entry name" value="PHD-TYPE DOMAIN-CONTAINING PROTEIN"/>
    <property type="match status" value="1"/>
</dbReference>
<dbReference type="EMBL" id="AMQM01004414">
    <property type="status" value="NOT_ANNOTATED_CDS"/>
    <property type="molecule type" value="Genomic_DNA"/>
</dbReference>
<evidence type="ECO:0000259" key="5">
    <source>
        <dbReference type="PROSITE" id="PS50016"/>
    </source>
</evidence>
<dbReference type="EnsemblMetazoa" id="HelroT172954">
    <property type="protein sequence ID" value="HelroP172954"/>
    <property type="gene ID" value="HelroG172954"/>
</dbReference>
<dbReference type="PANTHER" id="PTHR24102">
    <property type="entry name" value="PHD FINGER PROTEIN"/>
    <property type="match status" value="1"/>
</dbReference>
<evidence type="ECO:0000256" key="3">
    <source>
        <dbReference type="ARBA" id="ARBA00022833"/>
    </source>
</evidence>
<keyword evidence="1" id="KW-0479">Metal-binding</keyword>
<organism evidence="7 8">
    <name type="scientific">Helobdella robusta</name>
    <name type="common">Californian leech</name>
    <dbReference type="NCBI Taxonomy" id="6412"/>
    <lineage>
        <taxon>Eukaryota</taxon>
        <taxon>Metazoa</taxon>
        <taxon>Spiralia</taxon>
        <taxon>Lophotrochozoa</taxon>
        <taxon>Annelida</taxon>
        <taxon>Clitellata</taxon>
        <taxon>Hirudinea</taxon>
        <taxon>Rhynchobdellida</taxon>
        <taxon>Glossiphoniidae</taxon>
        <taxon>Helobdella</taxon>
    </lineage>
</organism>
<evidence type="ECO:0000256" key="2">
    <source>
        <dbReference type="ARBA" id="ARBA00022771"/>
    </source>
</evidence>
<dbReference type="GO" id="GO:0008270">
    <property type="term" value="F:zinc ion binding"/>
    <property type="evidence" value="ECO:0007669"/>
    <property type="project" value="UniProtKB-KW"/>
</dbReference>
<sequence length="185" mass="20925">MDCTMTSATPCKEKLEFMACLNLVSTSSIKEIQTRKSERKRKSTANPQFCYFEQEPSSRHEDSCSVCQRSGELLMCDNCSLMYHLQCIHLMAVPSGHWTCPKCLSGSKRAGITTGMIADDWTGNIALIHSYVMLKTAKEEEKKKLSTLLCELVGRKKMLELEVDQIKENFLVGIIRLETNYSVVI</sequence>
<accession>T1F672</accession>
<keyword evidence="2 4" id="KW-0863">Zinc-finger</keyword>
<dbReference type="HOGENOM" id="CLU_1462853_0_0_1"/>
<keyword evidence="8" id="KW-1185">Reference proteome</keyword>